<evidence type="ECO:0008006" key="3">
    <source>
        <dbReference type="Google" id="ProtNLM"/>
    </source>
</evidence>
<dbReference type="InterPro" id="IPR008489">
    <property type="entry name" value="DUF771"/>
</dbReference>
<dbReference type="Pfam" id="PF05595">
    <property type="entry name" value="DUF771"/>
    <property type="match status" value="1"/>
</dbReference>
<gene>
    <name evidence="1" type="ORF">BkAM31D_09615</name>
</gene>
<protein>
    <recommendedName>
        <fullName evidence="3">DUF771 domain-containing protein</fullName>
    </recommendedName>
</protein>
<accession>A0A1X9MBW8</accession>
<evidence type="ECO:0000313" key="2">
    <source>
        <dbReference type="Proteomes" id="UP000193006"/>
    </source>
</evidence>
<dbReference type="Proteomes" id="UP000193006">
    <property type="component" value="Chromosome"/>
</dbReference>
<dbReference type="EMBL" id="CP020814">
    <property type="protein sequence ID" value="ARK30090.1"/>
    <property type="molecule type" value="Genomic_DNA"/>
</dbReference>
<dbReference type="AlphaFoldDB" id="A0A1X9MBW8"/>
<organism evidence="1 2">
    <name type="scientific">Halalkalibacter krulwichiae</name>
    <dbReference type="NCBI Taxonomy" id="199441"/>
    <lineage>
        <taxon>Bacteria</taxon>
        <taxon>Bacillati</taxon>
        <taxon>Bacillota</taxon>
        <taxon>Bacilli</taxon>
        <taxon>Bacillales</taxon>
        <taxon>Bacillaceae</taxon>
        <taxon>Halalkalibacter</taxon>
    </lineage>
</organism>
<evidence type="ECO:0000313" key="1">
    <source>
        <dbReference type="EMBL" id="ARK30090.1"/>
    </source>
</evidence>
<proteinExistence type="predicted"/>
<sequence>MNDLEKKVNRKSDWIKENILYRTKFKEILDSENGGFVFYPKPKGQTWSFHASKMAKFLDENFQRIFS</sequence>
<keyword evidence="2" id="KW-1185">Reference proteome</keyword>
<dbReference type="KEGG" id="bkw:BkAM31D_09615"/>
<name>A0A1X9MBW8_9BACI</name>
<reference evidence="1 2" key="1">
    <citation type="submission" date="2017-04" db="EMBL/GenBank/DDBJ databases">
        <title>Bacillus krulwichiae AM31D Genome sequencing and assembly.</title>
        <authorList>
            <person name="Krulwich T.A."/>
            <person name="Anastor L."/>
            <person name="Ehrlich R."/>
            <person name="Ehrlich G.D."/>
            <person name="Janto B."/>
        </authorList>
    </citation>
    <scope>NUCLEOTIDE SEQUENCE [LARGE SCALE GENOMIC DNA]</scope>
    <source>
        <strain evidence="1 2">AM31D</strain>
    </source>
</reference>